<dbReference type="GO" id="GO:0005886">
    <property type="term" value="C:plasma membrane"/>
    <property type="evidence" value="ECO:0007669"/>
    <property type="project" value="UniProtKB-SubCell"/>
</dbReference>
<dbReference type="CDD" id="cd17316">
    <property type="entry name" value="MFS_SV2_like"/>
    <property type="match status" value="1"/>
</dbReference>
<evidence type="ECO:0000256" key="7">
    <source>
        <dbReference type="SAM" id="Phobius"/>
    </source>
</evidence>
<dbReference type="GO" id="GO:0046943">
    <property type="term" value="F:carboxylic acid transmembrane transporter activity"/>
    <property type="evidence" value="ECO:0007669"/>
    <property type="project" value="TreeGrafter"/>
</dbReference>
<dbReference type="PANTHER" id="PTHR23508:SF10">
    <property type="entry name" value="CARBOXYLIC ACID TRANSPORTER PROTEIN HOMOLOG"/>
    <property type="match status" value="1"/>
</dbReference>
<evidence type="ECO:0000259" key="8">
    <source>
        <dbReference type="PROSITE" id="PS50850"/>
    </source>
</evidence>
<keyword evidence="5 7" id="KW-0472">Membrane</keyword>
<keyword evidence="2" id="KW-0813">Transport</keyword>
<dbReference type="SUPFAM" id="SSF103473">
    <property type="entry name" value="MFS general substrate transporter"/>
    <property type="match status" value="1"/>
</dbReference>
<dbReference type="STRING" id="47500.AF333_19545"/>
<dbReference type="AlphaFoldDB" id="A0A0M0H5G8"/>
<dbReference type="InterPro" id="IPR020846">
    <property type="entry name" value="MFS_dom"/>
</dbReference>
<dbReference type="PATRIC" id="fig|47500.9.peg.5542"/>
<evidence type="ECO:0000256" key="1">
    <source>
        <dbReference type="ARBA" id="ARBA00004651"/>
    </source>
</evidence>
<evidence type="ECO:0000256" key="4">
    <source>
        <dbReference type="ARBA" id="ARBA00022989"/>
    </source>
</evidence>
<evidence type="ECO:0000256" key="5">
    <source>
        <dbReference type="ARBA" id="ARBA00023136"/>
    </source>
</evidence>
<sequence length="433" mass="47467">MRERRGIFVNSDNTKSVSFRKIFVVAGLSWVFDAMDVGIISFIAAALIGEWNLTPQEAGWIGSVNAIGMLIGAIVAGSLADRIGRNKVLMYTVLLFSVMSGLAALSTTLAVFLVFRFFIGLGLGGELPVASTLVSEHVPAHKRGRMVVLLESFWAVGWILSAVIAYFIMPIWGWRSALIIGALPAILAIYMRWGLPDSPAFHKRDKQKTSVWKNMKSLWAPKYARSTAMLWILWLFVMFSYHGMFLWLPSMMVMKGFTLIKSFGYVLLMTLTQLPGFFSAAWLVEKVGRKFVLITYLIFAAVSAFFFGTADSLSVLIASGMALSFFYLGVTGTTYAYTTDHYESDIRATGAGMANAAGRVGAIAGPLVVGYMIAANVSFTAIFGMFFAACMLAALNVLILGKETRVPAPVLETPETEEEGNQEKENVPVNNFM</sequence>
<evidence type="ECO:0000256" key="6">
    <source>
        <dbReference type="SAM" id="MobiDB-lite"/>
    </source>
</evidence>
<feature type="transmembrane region" description="Helical" evidence="7">
    <location>
        <begin position="60"/>
        <end position="81"/>
    </location>
</feature>
<evidence type="ECO:0000256" key="2">
    <source>
        <dbReference type="ARBA" id="ARBA00022448"/>
    </source>
</evidence>
<dbReference type="PANTHER" id="PTHR23508">
    <property type="entry name" value="CARBOXYLIC ACID TRANSPORTER PROTEIN HOMOLOG"/>
    <property type="match status" value="1"/>
</dbReference>
<feature type="transmembrane region" description="Helical" evidence="7">
    <location>
        <begin position="21"/>
        <end position="48"/>
    </location>
</feature>
<dbReference type="Gene3D" id="1.20.1250.20">
    <property type="entry name" value="MFS general substrate transporter like domains"/>
    <property type="match status" value="1"/>
</dbReference>
<dbReference type="PROSITE" id="PS00217">
    <property type="entry name" value="SUGAR_TRANSPORT_2"/>
    <property type="match status" value="1"/>
</dbReference>
<dbReference type="Proteomes" id="UP000037269">
    <property type="component" value="Unassembled WGS sequence"/>
</dbReference>
<comment type="subcellular location">
    <subcellularLocation>
        <location evidence="1">Cell membrane</location>
        <topology evidence="1">Multi-pass membrane protein</topology>
    </subcellularLocation>
</comment>
<feature type="region of interest" description="Disordered" evidence="6">
    <location>
        <begin position="412"/>
        <end position="433"/>
    </location>
</feature>
<feature type="transmembrane region" description="Helical" evidence="7">
    <location>
        <begin position="350"/>
        <end position="373"/>
    </location>
</feature>
<accession>A0A0M0H5G8</accession>
<dbReference type="OrthoDB" id="9787026at2"/>
<feature type="transmembrane region" description="Helical" evidence="7">
    <location>
        <begin position="223"/>
        <end position="243"/>
    </location>
</feature>
<name>A0A0M0H5G8_ANEMI</name>
<feature type="transmembrane region" description="Helical" evidence="7">
    <location>
        <begin position="88"/>
        <end position="107"/>
    </location>
</feature>
<feature type="transmembrane region" description="Helical" evidence="7">
    <location>
        <begin position="174"/>
        <end position="195"/>
    </location>
</feature>
<feature type="transmembrane region" description="Helical" evidence="7">
    <location>
        <begin position="379"/>
        <end position="400"/>
    </location>
</feature>
<reference evidence="9 10" key="1">
    <citation type="submission" date="2015-07" db="EMBL/GenBank/DDBJ databases">
        <title>Fjat-14205 dsm 2895.</title>
        <authorList>
            <person name="Liu B."/>
            <person name="Wang J."/>
            <person name="Zhu Y."/>
            <person name="Liu G."/>
            <person name="Chen Q."/>
            <person name="Chen Z."/>
            <person name="Lan J."/>
            <person name="Che J."/>
            <person name="Ge C."/>
            <person name="Shi H."/>
            <person name="Pan Z."/>
            <person name="Liu X."/>
        </authorList>
    </citation>
    <scope>NUCLEOTIDE SEQUENCE [LARGE SCALE GENOMIC DNA]</scope>
    <source>
        <strain evidence="9 10">DSM 2895</strain>
    </source>
</reference>
<gene>
    <name evidence="9" type="ORF">AF333_19545</name>
</gene>
<evidence type="ECO:0000256" key="3">
    <source>
        <dbReference type="ARBA" id="ARBA00022692"/>
    </source>
</evidence>
<evidence type="ECO:0000313" key="9">
    <source>
        <dbReference type="EMBL" id="KON97338.1"/>
    </source>
</evidence>
<dbReference type="EMBL" id="LGUG01000004">
    <property type="protein sequence ID" value="KON97338.1"/>
    <property type="molecule type" value="Genomic_DNA"/>
</dbReference>
<feature type="domain" description="Major facilitator superfamily (MFS) profile" evidence="8">
    <location>
        <begin position="22"/>
        <end position="405"/>
    </location>
</feature>
<dbReference type="PROSITE" id="PS50850">
    <property type="entry name" value="MFS"/>
    <property type="match status" value="1"/>
</dbReference>
<dbReference type="PROSITE" id="PS00216">
    <property type="entry name" value="SUGAR_TRANSPORT_1"/>
    <property type="match status" value="1"/>
</dbReference>
<feature type="transmembrane region" description="Helical" evidence="7">
    <location>
        <begin position="291"/>
        <end position="310"/>
    </location>
</feature>
<dbReference type="InterPro" id="IPR005829">
    <property type="entry name" value="Sugar_transporter_CS"/>
</dbReference>
<dbReference type="InterPro" id="IPR036259">
    <property type="entry name" value="MFS_trans_sf"/>
</dbReference>
<feature type="transmembrane region" description="Helical" evidence="7">
    <location>
        <begin position="316"/>
        <end position="338"/>
    </location>
</feature>
<keyword evidence="10" id="KW-1185">Reference proteome</keyword>
<dbReference type="Pfam" id="PF07690">
    <property type="entry name" value="MFS_1"/>
    <property type="match status" value="1"/>
</dbReference>
<keyword evidence="3 7" id="KW-0812">Transmembrane</keyword>
<feature type="transmembrane region" description="Helical" evidence="7">
    <location>
        <begin position="263"/>
        <end position="284"/>
    </location>
</feature>
<organism evidence="9 10">
    <name type="scientific">Aneurinibacillus migulanus</name>
    <name type="common">Bacillus migulanus</name>
    <dbReference type="NCBI Taxonomy" id="47500"/>
    <lineage>
        <taxon>Bacteria</taxon>
        <taxon>Bacillati</taxon>
        <taxon>Bacillota</taxon>
        <taxon>Bacilli</taxon>
        <taxon>Bacillales</taxon>
        <taxon>Paenibacillaceae</taxon>
        <taxon>Aneurinibacillus group</taxon>
        <taxon>Aneurinibacillus</taxon>
    </lineage>
</organism>
<dbReference type="InterPro" id="IPR011701">
    <property type="entry name" value="MFS"/>
</dbReference>
<feature type="transmembrane region" description="Helical" evidence="7">
    <location>
        <begin position="146"/>
        <end position="168"/>
    </location>
</feature>
<keyword evidence="4 7" id="KW-1133">Transmembrane helix</keyword>
<evidence type="ECO:0000313" key="10">
    <source>
        <dbReference type="Proteomes" id="UP000037269"/>
    </source>
</evidence>
<comment type="caution">
    <text evidence="9">The sequence shown here is derived from an EMBL/GenBank/DDBJ whole genome shotgun (WGS) entry which is preliminary data.</text>
</comment>
<feature type="transmembrane region" description="Helical" evidence="7">
    <location>
        <begin position="113"/>
        <end position="134"/>
    </location>
</feature>
<protein>
    <submittedName>
        <fullName evidence="9">Major facilitator transporter</fullName>
    </submittedName>
</protein>
<proteinExistence type="predicted"/>